<gene>
    <name evidence="1" type="ORF">R3W88_007688</name>
</gene>
<evidence type="ECO:0000313" key="2">
    <source>
        <dbReference type="Proteomes" id="UP001311915"/>
    </source>
</evidence>
<comment type="caution">
    <text evidence="1">The sequence shown here is derived from an EMBL/GenBank/DDBJ whole genome shotgun (WGS) entry which is preliminary data.</text>
</comment>
<dbReference type="EMBL" id="JAWPEI010000002">
    <property type="protein sequence ID" value="KAK4733427.1"/>
    <property type="molecule type" value="Genomic_DNA"/>
</dbReference>
<evidence type="ECO:0000313" key="1">
    <source>
        <dbReference type="EMBL" id="KAK4733427.1"/>
    </source>
</evidence>
<keyword evidence="2" id="KW-1185">Reference proteome</keyword>
<accession>A0AAV9M7S5</accession>
<name>A0AAV9M7S5_9SOLN</name>
<protein>
    <submittedName>
        <fullName evidence="1">Uncharacterized protein</fullName>
    </submittedName>
</protein>
<dbReference type="AlphaFoldDB" id="A0AAV9M7S5"/>
<proteinExistence type="predicted"/>
<dbReference type="Proteomes" id="UP001311915">
    <property type="component" value="Unassembled WGS sequence"/>
</dbReference>
<sequence length="56" mass="6346">MREKARTAWIDPLVFVLDVAPSRSHKDDWARQAGLKGFGEGRRGCFFVDSAVRLLL</sequence>
<reference evidence="1 2" key="1">
    <citation type="submission" date="2023-10" db="EMBL/GenBank/DDBJ databases">
        <title>Genome-Wide Identification Analysis in wild type Solanum Pinnatisectum Reveals Some Genes Defensing Phytophthora Infestans.</title>
        <authorList>
            <person name="Sun C."/>
        </authorList>
    </citation>
    <scope>NUCLEOTIDE SEQUENCE [LARGE SCALE GENOMIC DNA]</scope>
    <source>
        <strain evidence="1">LQN</strain>
        <tissue evidence="1">Leaf</tissue>
    </source>
</reference>
<organism evidence="1 2">
    <name type="scientific">Solanum pinnatisectum</name>
    <name type="common">tansyleaf nightshade</name>
    <dbReference type="NCBI Taxonomy" id="50273"/>
    <lineage>
        <taxon>Eukaryota</taxon>
        <taxon>Viridiplantae</taxon>
        <taxon>Streptophyta</taxon>
        <taxon>Embryophyta</taxon>
        <taxon>Tracheophyta</taxon>
        <taxon>Spermatophyta</taxon>
        <taxon>Magnoliopsida</taxon>
        <taxon>eudicotyledons</taxon>
        <taxon>Gunneridae</taxon>
        <taxon>Pentapetalae</taxon>
        <taxon>asterids</taxon>
        <taxon>lamiids</taxon>
        <taxon>Solanales</taxon>
        <taxon>Solanaceae</taxon>
        <taxon>Solanoideae</taxon>
        <taxon>Solaneae</taxon>
        <taxon>Solanum</taxon>
    </lineage>
</organism>